<proteinExistence type="predicted"/>
<organism evidence="2 3">
    <name type="scientific">Paenibacillus mucilaginosus 3016</name>
    <dbReference type="NCBI Taxonomy" id="1116391"/>
    <lineage>
        <taxon>Bacteria</taxon>
        <taxon>Bacillati</taxon>
        <taxon>Bacillota</taxon>
        <taxon>Bacilli</taxon>
        <taxon>Bacillales</taxon>
        <taxon>Paenibacillaceae</taxon>
        <taxon>Paenibacillus</taxon>
    </lineage>
</organism>
<evidence type="ECO:0000313" key="2">
    <source>
        <dbReference type="EMBL" id="AFC27968.1"/>
    </source>
</evidence>
<feature type="compositionally biased region" description="Gly residues" evidence="1">
    <location>
        <begin position="213"/>
        <end position="229"/>
    </location>
</feature>
<name>H6N9G2_9BACL</name>
<evidence type="ECO:0000313" key="3">
    <source>
        <dbReference type="Proteomes" id="UP000007523"/>
    </source>
</evidence>
<dbReference type="InterPro" id="IPR038141">
    <property type="entry name" value="YutD-like_sf"/>
</dbReference>
<reference evidence="2 3" key="1">
    <citation type="journal article" date="2012" name="J. Bacteriol.">
        <title>Complete Genome Sequence of Paenibacillus mucilaginosus 3016, a Bacterium Functional as Microbial Fertilizer.</title>
        <authorList>
            <person name="Ma M."/>
            <person name="Wang Z."/>
            <person name="Li L."/>
            <person name="Jiang X."/>
            <person name="Guan D."/>
            <person name="Cao F."/>
            <person name="Chen H."/>
            <person name="Wang X."/>
            <person name="Shen D."/>
            <person name="Du B."/>
            <person name="Li J."/>
        </authorList>
    </citation>
    <scope>NUCLEOTIDE SEQUENCE [LARGE SCALE GENOMIC DNA]</scope>
    <source>
        <strain evidence="2 3">3016</strain>
    </source>
</reference>
<feature type="region of interest" description="Disordered" evidence="1">
    <location>
        <begin position="101"/>
        <end position="242"/>
    </location>
</feature>
<protein>
    <recommendedName>
        <fullName evidence="4">YutD</fullName>
    </recommendedName>
</protein>
<dbReference type="InterPro" id="IPR009370">
    <property type="entry name" value="YutD-like"/>
</dbReference>
<gene>
    <name evidence="2" type="ORF">PM3016_1029</name>
</gene>
<sequence>MIHIAGKSYEVIVDHKNGWRFEAFRERYSEVLERYDYIVGDWGYSQLRLRGFFKDNHPKATRDSSISTLQDYLNEYCNFGCAYFIIEKVASKQLGPGESYPEGIYDDSAPVPVPAAEGEGTERPAAEAGKGSDAPAAAGAAPYRQAYQPNRHGPQNRERSHGGRQGGGDHQGGRGRQGGGRGGEGRQGRPHGGGGGHHGSGPKGQQSGESRGHQGGGKQGRGSSPGGGSSSKPKSESSRANV</sequence>
<dbReference type="Proteomes" id="UP000007523">
    <property type="component" value="Chromosome"/>
</dbReference>
<dbReference type="Gene3D" id="3.50.4.20">
    <property type="match status" value="1"/>
</dbReference>
<dbReference type="STRING" id="1116391.PM3016_1029"/>
<dbReference type="AlphaFoldDB" id="H6N9G2"/>
<feature type="compositionally biased region" description="Gly residues" evidence="1">
    <location>
        <begin position="190"/>
        <end position="202"/>
    </location>
</feature>
<evidence type="ECO:0000256" key="1">
    <source>
        <dbReference type="SAM" id="MobiDB-lite"/>
    </source>
</evidence>
<dbReference type="RefSeq" id="WP_014368677.1">
    <property type="nucleotide sequence ID" value="NC_016935.1"/>
</dbReference>
<feature type="compositionally biased region" description="Gly residues" evidence="1">
    <location>
        <begin position="163"/>
        <end position="182"/>
    </location>
</feature>
<feature type="compositionally biased region" description="Basic and acidic residues" evidence="1">
    <location>
        <begin position="233"/>
        <end position="242"/>
    </location>
</feature>
<dbReference type="EMBL" id="CP003235">
    <property type="protein sequence ID" value="AFC27968.1"/>
    <property type="molecule type" value="Genomic_DNA"/>
</dbReference>
<dbReference type="Pfam" id="PF06265">
    <property type="entry name" value="YutD-like"/>
    <property type="match status" value="1"/>
</dbReference>
<evidence type="ECO:0008006" key="4">
    <source>
        <dbReference type="Google" id="ProtNLM"/>
    </source>
</evidence>
<keyword evidence="3" id="KW-1185">Reference proteome</keyword>
<dbReference type="KEGG" id="pmq:PM3016_1029"/>
<dbReference type="HOGENOM" id="CLU_1146328_0_0_9"/>
<feature type="compositionally biased region" description="Low complexity" evidence="1">
    <location>
        <begin position="126"/>
        <end position="141"/>
    </location>
</feature>
<accession>H6N9G2</accession>